<dbReference type="AlphaFoldDB" id="A0A392TCY2"/>
<protein>
    <submittedName>
        <fullName evidence="2">Uncharacterized protein</fullName>
    </submittedName>
</protein>
<dbReference type="Proteomes" id="UP000265520">
    <property type="component" value="Unassembled WGS sequence"/>
</dbReference>
<organism evidence="2 3">
    <name type="scientific">Trifolium medium</name>
    <dbReference type="NCBI Taxonomy" id="97028"/>
    <lineage>
        <taxon>Eukaryota</taxon>
        <taxon>Viridiplantae</taxon>
        <taxon>Streptophyta</taxon>
        <taxon>Embryophyta</taxon>
        <taxon>Tracheophyta</taxon>
        <taxon>Spermatophyta</taxon>
        <taxon>Magnoliopsida</taxon>
        <taxon>eudicotyledons</taxon>
        <taxon>Gunneridae</taxon>
        <taxon>Pentapetalae</taxon>
        <taxon>rosids</taxon>
        <taxon>fabids</taxon>
        <taxon>Fabales</taxon>
        <taxon>Fabaceae</taxon>
        <taxon>Papilionoideae</taxon>
        <taxon>50 kb inversion clade</taxon>
        <taxon>NPAAA clade</taxon>
        <taxon>Hologalegina</taxon>
        <taxon>IRL clade</taxon>
        <taxon>Trifolieae</taxon>
        <taxon>Trifolium</taxon>
    </lineage>
</organism>
<feature type="non-terminal residue" evidence="2">
    <location>
        <position position="1"/>
    </location>
</feature>
<feature type="region of interest" description="Disordered" evidence="1">
    <location>
        <begin position="1"/>
        <end position="34"/>
    </location>
</feature>
<accession>A0A392TCY2</accession>
<name>A0A392TCY2_9FABA</name>
<keyword evidence="3" id="KW-1185">Reference proteome</keyword>
<dbReference type="EMBL" id="LXQA010554793">
    <property type="protein sequence ID" value="MCI58969.1"/>
    <property type="molecule type" value="Genomic_DNA"/>
</dbReference>
<feature type="compositionally biased region" description="Pro residues" evidence="1">
    <location>
        <begin position="7"/>
        <end position="24"/>
    </location>
</feature>
<evidence type="ECO:0000313" key="2">
    <source>
        <dbReference type="EMBL" id="MCI58969.1"/>
    </source>
</evidence>
<proteinExistence type="predicted"/>
<feature type="non-terminal residue" evidence="2">
    <location>
        <position position="45"/>
    </location>
</feature>
<reference evidence="2 3" key="1">
    <citation type="journal article" date="2018" name="Front. Plant Sci.">
        <title>Red Clover (Trifolium pratense) and Zigzag Clover (T. medium) - A Picture of Genomic Similarities and Differences.</title>
        <authorList>
            <person name="Dluhosova J."/>
            <person name="Istvanek J."/>
            <person name="Nedelnik J."/>
            <person name="Repkova J."/>
        </authorList>
    </citation>
    <scope>NUCLEOTIDE SEQUENCE [LARGE SCALE GENOMIC DNA]</scope>
    <source>
        <strain evidence="3">cv. 10/8</strain>
        <tissue evidence="2">Leaf</tissue>
    </source>
</reference>
<evidence type="ECO:0000256" key="1">
    <source>
        <dbReference type="SAM" id="MobiDB-lite"/>
    </source>
</evidence>
<comment type="caution">
    <text evidence="2">The sequence shown here is derived from an EMBL/GenBank/DDBJ whole genome shotgun (WGS) entry which is preliminary data.</text>
</comment>
<evidence type="ECO:0000313" key="3">
    <source>
        <dbReference type="Proteomes" id="UP000265520"/>
    </source>
</evidence>
<sequence length="45" mass="4924">RGARLPTPTPSPSPSPPPSPPPAPVQERLPLDIPRDRFVWEEAVD</sequence>